<proteinExistence type="predicted"/>
<reference evidence="1" key="1">
    <citation type="submission" date="2014-09" db="EMBL/GenBank/DDBJ databases">
        <authorList>
            <person name="Magalhaes I.L.F."/>
            <person name="Oliveira U."/>
            <person name="Santos F.R."/>
            <person name="Vidigal T.H.D.A."/>
            <person name="Brescovit A.D."/>
            <person name="Santos A.J."/>
        </authorList>
    </citation>
    <scope>NUCLEOTIDE SEQUENCE</scope>
    <source>
        <tissue evidence="1">Shoot tissue taken approximately 20 cm above the soil surface</tissue>
    </source>
</reference>
<accession>A0A0A8Y4T9</accession>
<reference evidence="1" key="2">
    <citation type="journal article" date="2015" name="Data Brief">
        <title>Shoot transcriptome of the giant reed, Arundo donax.</title>
        <authorList>
            <person name="Barrero R.A."/>
            <person name="Guerrero F.D."/>
            <person name="Moolhuijzen P."/>
            <person name="Goolsby J.A."/>
            <person name="Tidwell J."/>
            <person name="Bellgard S.E."/>
            <person name="Bellgard M.I."/>
        </authorList>
    </citation>
    <scope>NUCLEOTIDE SEQUENCE</scope>
    <source>
        <tissue evidence="1">Shoot tissue taken approximately 20 cm above the soil surface</tissue>
    </source>
</reference>
<dbReference type="EMBL" id="GBRH01277385">
    <property type="protein sequence ID" value="JAD20510.1"/>
    <property type="molecule type" value="Transcribed_RNA"/>
</dbReference>
<name>A0A0A8Y4T9_ARUDO</name>
<evidence type="ECO:0000313" key="1">
    <source>
        <dbReference type="EMBL" id="JAD20510.1"/>
    </source>
</evidence>
<protein>
    <submittedName>
        <fullName evidence="1">Uncharacterized protein</fullName>
    </submittedName>
</protein>
<dbReference type="AlphaFoldDB" id="A0A0A8Y4T9"/>
<organism evidence="1">
    <name type="scientific">Arundo donax</name>
    <name type="common">Giant reed</name>
    <name type="synonym">Donax arundinaceus</name>
    <dbReference type="NCBI Taxonomy" id="35708"/>
    <lineage>
        <taxon>Eukaryota</taxon>
        <taxon>Viridiplantae</taxon>
        <taxon>Streptophyta</taxon>
        <taxon>Embryophyta</taxon>
        <taxon>Tracheophyta</taxon>
        <taxon>Spermatophyta</taxon>
        <taxon>Magnoliopsida</taxon>
        <taxon>Liliopsida</taxon>
        <taxon>Poales</taxon>
        <taxon>Poaceae</taxon>
        <taxon>PACMAD clade</taxon>
        <taxon>Arundinoideae</taxon>
        <taxon>Arundineae</taxon>
        <taxon>Arundo</taxon>
    </lineage>
</organism>
<sequence>MFCYFSTFPHRENTSKASINMEKPKN</sequence>